<feature type="chain" id="PRO_5046314929" evidence="1">
    <location>
        <begin position="29"/>
        <end position="292"/>
    </location>
</feature>
<gene>
    <name evidence="2" type="ORF">RM552_04295</name>
</gene>
<name>A0ABU2ZN64_9ALTE</name>
<protein>
    <submittedName>
        <fullName evidence="2">Uncharacterized protein</fullName>
    </submittedName>
</protein>
<evidence type="ECO:0000313" key="3">
    <source>
        <dbReference type="Proteomes" id="UP001253545"/>
    </source>
</evidence>
<dbReference type="EMBL" id="JAVRHX010000001">
    <property type="protein sequence ID" value="MDT0594058.1"/>
    <property type="molecule type" value="Genomic_DNA"/>
</dbReference>
<accession>A0ABU2ZN64</accession>
<feature type="signal peptide" evidence="1">
    <location>
        <begin position="1"/>
        <end position="28"/>
    </location>
</feature>
<organism evidence="2 3">
    <name type="scientific">Glaciecola petra</name>
    <dbReference type="NCBI Taxonomy" id="3075602"/>
    <lineage>
        <taxon>Bacteria</taxon>
        <taxon>Pseudomonadati</taxon>
        <taxon>Pseudomonadota</taxon>
        <taxon>Gammaproteobacteria</taxon>
        <taxon>Alteromonadales</taxon>
        <taxon>Alteromonadaceae</taxon>
        <taxon>Glaciecola</taxon>
    </lineage>
</organism>
<comment type="caution">
    <text evidence="2">The sequence shown here is derived from an EMBL/GenBank/DDBJ whole genome shotgun (WGS) entry which is preliminary data.</text>
</comment>
<reference evidence="2 3" key="1">
    <citation type="submission" date="2023-09" db="EMBL/GenBank/DDBJ databases">
        <authorList>
            <person name="Rey-Velasco X."/>
        </authorList>
    </citation>
    <scope>NUCLEOTIDE SEQUENCE [LARGE SCALE GENOMIC DNA]</scope>
    <source>
        <strain evidence="2 3">P117</strain>
    </source>
</reference>
<keyword evidence="3" id="KW-1185">Reference proteome</keyword>
<proteinExistence type="predicted"/>
<evidence type="ECO:0000313" key="2">
    <source>
        <dbReference type="EMBL" id="MDT0594058.1"/>
    </source>
</evidence>
<evidence type="ECO:0000256" key="1">
    <source>
        <dbReference type="SAM" id="SignalP"/>
    </source>
</evidence>
<dbReference type="RefSeq" id="WP_311367546.1">
    <property type="nucleotide sequence ID" value="NZ_JAVRHX010000001.1"/>
</dbReference>
<keyword evidence="1" id="KW-0732">Signal</keyword>
<sequence>MKILNRKTYIHKIVVLVSVMSINQFAYAAESQEWQPISAESLVKLPANLIEKRIQQDFRLSPLSTELLAVENKMMDESNKIQTLKSIIEGAAQDQMIDEKVDLVQVKSNFLDLLQKGQQIRQSQLESKIDVYQKVLEKLYQGNNEELNSKAYQLKISQRAAKDRMQRVMQQVDDNLLQNGLSEQSPYAKEFASNLAKIDQLKDAIAAHSANLAASIDGREVSTQEYIRQLLMQSSSEQSLLDQEALMLSYMAKIVALDAQSLEFTISEIEEKQALSSAGITNTPANSVSIFL</sequence>
<dbReference type="Proteomes" id="UP001253545">
    <property type="component" value="Unassembled WGS sequence"/>
</dbReference>